<dbReference type="SUPFAM" id="SSF54665">
    <property type="entry name" value="CO dehydrogenase molybdoprotein N-domain-like"/>
    <property type="match status" value="1"/>
</dbReference>
<dbReference type="InterPro" id="IPR000674">
    <property type="entry name" value="Ald_Oxase/Xan_DH_a/b"/>
</dbReference>
<dbReference type="Gene3D" id="3.30.365.10">
    <property type="entry name" value="Aldehyde oxidase/xanthine dehydrogenase, molybdopterin binding domain"/>
    <property type="match status" value="4"/>
</dbReference>
<dbReference type="PANTHER" id="PTHR11908">
    <property type="entry name" value="XANTHINE DEHYDROGENASE"/>
    <property type="match status" value="1"/>
</dbReference>
<dbReference type="InterPro" id="IPR036856">
    <property type="entry name" value="Ald_Oxase/Xan_DH_a/b_sf"/>
</dbReference>
<proteinExistence type="predicted"/>
<name>A0A930VPR7_9ACTN</name>
<sequence>MSARPDAGAKAQGSARYVADLVLPGMTWVAMVRSPHPHARIVSIDTRSAKAADGVVGVFTAADVASTTYGRSLLDAPLLAAEETRFVGERVAAVVAHSLADAERATDLVVVEYEPRPAVLTPAEALEPHAPRVHAEPASYIGAAATPEDGPNVVYHGTHGSLDVAEEALLRAAFMVDATYRAHSVHQGYLEPQACVADYHSEHDVRVWLTTKAPYKVRSTIADCLGLASDAVDLQPVLLGGDFGGKGSSQDAVLCVELSRLVRRPVKSVLRYSEDLTATNPRHSAEVRVRLGADADGRFVAAAISATLNAGAYGGFTPSARGPHGIVDVASYRIPAFFSETTRVYTHTVPRGNMRAPGAPQGVFAFESAVDELAGISGIDPVELRRRNLLTTGEADPSGQVWVERRGHEVLDAALAEYRPIESPVGWLHGRGVAAYSRSTAARANTSLGVSAARDGRIRVECPVVETGTGSHSVLRELMAQRLGVEPSMVEVVATPTSGLPFDQGAGGSRVTVGMAAAVAAAVEAWRRADGKPVTVEAKGPTGPPVGTDLVQIAQVAVDPETGEVDVLEVLTAIDVAEIIRPAAFRMQIDGGVVMGYGYACLEDLGEADGRMAANSLREFKLPTTADVPQLRTVLVRGSVGVGWADVKNIGETTTPAVAAAIANAVADAVGLRFRELPLTAERVLAGLSGAR</sequence>
<dbReference type="Proteomes" id="UP000660668">
    <property type="component" value="Unassembled WGS sequence"/>
</dbReference>
<dbReference type="InterPro" id="IPR016208">
    <property type="entry name" value="Ald_Oxase/xanthine_DH-like"/>
</dbReference>
<reference evidence="2" key="1">
    <citation type="submission" date="2020-11" db="EMBL/GenBank/DDBJ databases">
        <title>Nocardioides cynanchi sp. nov., isolated from soil of rhizosphere of Cynanchum wilfordii.</title>
        <authorList>
            <person name="Lee J.-S."/>
            <person name="Suh M.K."/>
            <person name="Kim J.-S."/>
        </authorList>
    </citation>
    <scope>NUCLEOTIDE SEQUENCE</scope>
    <source>
        <strain evidence="2">KCTC 19276</strain>
    </source>
</reference>
<dbReference type="InterPro" id="IPR037165">
    <property type="entry name" value="AldOxase/xan_DH_Mopterin-bd_sf"/>
</dbReference>
<evidence type="ECO:0000259" key="1">
    <source>
        <dbReference type="SMART" id="SM01008"/>
    </source>
</evidence>
<keyword evidence="3" id="KW-1185">Reference proteome</keyword>
<evidence type="ECO:0000313" key="3">
    <source>
        <dbReference type="Proteomes" id="UP000660668"/>
    </source>
</evidence>
<dbReference type="GO" id="GO:0005506">
    <property type="term" value="F:iron ion binding"/>
    <property type="evidence" value="ECO:0007669"/>
    <property type="project" value="InterPro"/>
</dbReference>
<dbReference type="SUPFAM" id="SSF56003">
    <property type="entry name" value="Molybdenum cofactor-binding domain"/>
    <property type="match status" value="1"/>
</dbReference>
<dbReference type="SMART" id="SM01008">
    <property type="entry name" value="Ald_Xan_dh_C"/>
    <property type="match status" value="1"/>
</dbReference>
<dbReference type="AlphaFoldDB" id="A0A930VPR7"/>
<dbReference type="GO" id="GO:0016491">
    <property type="term" value="F:oxidoreductase activity"/>
    <property type="evidence" value="ECO:0007669"/>
    <property type="project" value="InterPro"/>
</dbReference>
<dbReference type="Pfam" id="PF20256">
    <property type="entry name" value="MoCoBD_2"/>
    <property type="match status" value="2"/>
</dbReference>
<evidence type="ECO:0000313" key="2">
    <source>
        <dbReference type="EMBL" id="MBF4770567.1"/>
    </source>
</evidence>
<dbReference type="InterPro" id="IPR046867">
    <property type="entry name" value="AldOxase/xan_DH_MoCoBD2"/>
</dbReference>
<comment type="caution">
    <text evidence="2">The sequence shown here is derived from an EMBL/GenBank/DDBJ whole genome shotgun (WGS) entry which is preliminary data.</text>
</comment>
<protein>
    <submittedName>
        <fullName evidence="2">Xanthine dehydrogenase family protein molybdopterin-binding subunit</fullName>
    </submittedName>
</protein>
<dbReference type="EMBL" id="JADKPO010000066">
    <property type="protein sequence ID" value="MBF4770567.1"/>
    <property type="molecule type" value="Genomic_DNA"/>
</dbReference>
<organism evidence="2 3">
    <name type="scientific">Nocardioides agariphilus</name>
    <dbReference type="NCBI Taxonomy" id="433664"/>
    <lineage>
        <taxon>Bacteria</taxon>
        <taxon>Bacillati</taxon>
        <taxon>Actinomycetota</taxon>
        <taxon>Actinomycetes</taxon>
        <taxon>Propionibacteriales</taxon>
        <taxon>Nocardioidaceae</taxon>
        <taxon>Nocardioides</taxon>
    </lineage>
</organism>
<dbReference type="Pfam" id="PF01315">
    <property type="entry name" value="Ald_Xan_dh_C"/>
    <property type="match status" value="1"/>
</dbReference>
<feature type="domain" description="Aldehyde oxidase/xanthine dehydrogenase a/b hammerhead" evidence="1">
    <location>
        <begin position="12"/>
        <end position="117"/>
    </location>
</feature>
<dbReference type="RefSeq" id="WP_194698711.1">
    <property type="nucleotide sequence ID" value="NZ_JADKPO010000066.1"/>
</dbReference>
<dbReference type="InterPro" id="IPR008274">
    <property type="entry name" value="AldOxase/xan_DH_MoCoBD1"/>
</dbReference>
<gene>
    <name evidence="2" type="ORF">ISU10_22580</name>
</gene>
<dbReference type="Pfam" id="PF02738">
    <property type="entry name" value="MoCoBD_1"/>
    <property type="match status" value="1"/>
</dbReference>
<dbReference type="Gene3D" id="3.90.1170.50">
    <property type="entry name" value="Aldehyde oxidase/xanthine dehydrogenase, a/b hammerhead"/>
    <property type="match status" value="1"/>
</dbReference>
<accession>A0A930VPR7</accession>
<dbReference type="PANTHER" id="PTHR11908:SF157">
    <property type="entry name" value="XANTHINE DEHYDROGENASE SUBUNIT D-RELATED"/>
    <property type="match status" value="1"/>
</dbReference>